<gene>
    <name evidence="1" type="ORF">GQF42_00325</name>
</gene>
<evidence type="ECO:0000313" key="1">
    <source>
        <dbReference type="EMBL" id="QHA02027.1"/>
    </source>
</evidence>
<proteinExistence type="predicted"/>
<dbReference type="InterPro" id="IPR035093">
    <property type="entry name" value="RelE/ParE_toxin_dom_sf"/>
</dbReference>
<reference evidence="1 2" key="1">
    <citation type="submission" date="2019-12" db="EMBL/GenBank/DDBJ databases">
        <title>Streptomyces sp. strain T44 isolated from rhizosphere soil of Broussonetia papyrifera.</title>
        <authorList>
            <person name="Mo P."/>
        </authorList>
    </citation>
    <scope>NUCLEOTIDE SEQUENCE [LARGE SCALE GENOMIC DNA]</scope>
    <source>
        <strain evidence="1 2">T44</strain>
    </source>
</reference>
<accession>A0A6I6MXY6</accession>
<organism evidence="1 2">
    <name type="scientific">Streptomyces broussonetiae</name>
    <dbReference type="NCBI Taxonomy" id="2686304"/>
    <lineage>
        <taxon>Bacteria</taxon>
        <taxon>Bacillati</taxon>
        <taxon>Actinomycetota</taxon>
        <taxon>Actinomycetes</taxon>
        <taxon>Kitasatosporales</taxon>
        <taxon>Streptomycetaceae</taxon>
        <taxon>Streptomyces</taxon>
    </lineage>
</organism>
<evidence type="ECO:0000313" key="2">
    <source>
        <dbReference type="Proteomes" id="UP000436138"/>
    </source>
</evidence>
<sequence>MTEQQPYAVRFSAPAAKSLDTLPEHVEDMVWDVLDAAAADPWGFRQWNAEDPEGEDVRHASVGQLSLTYWVNRPLRRLSVLTITWLGQSPVQAP</sequence>
<dbReference type="Proteomes" id="UP000436138">
    <property type="component" value="Chromosome"/>
</dbReference>
<name>A0A6I6MXY6_9ACTN</name>
<dbReference type="AlphaFoldDB" id="A0A6I6MXY6"/>
<dbReference type="KEGG" id="sbro:GQF42_00325"/>
<evidence type="ECO:0008006" key="3">
    <source>
        <dbReference type="Google" id="ProtNLM"/>
    </source>
</evidence>
<dbReference type="EMBL" id="CP047020">
    <property type="protein sequence ID" value="QHA02027.1"/>
    <property type="molecule type" value="Genomic_DNA"/>
</dbReference>
<dbReference type="SUPFAM" id="SSF143011">
    <property type="entry name" value="RelE-like"/>
    <property type="match status" value="1"/>
</dbReference>
<dbReference type="RefSeq" id="WP_158916662.1">
    <property type="nucleotide sequence ID" value="NZ_CP047020.1"/>
</dbReference>
<keyword evidence="2" id="KW-1185">Reference proteome</keyword>
<protein>
    <recommendedName>
        <fullName evidence="3">Type II toxin-antitoxin system RelE/ParE family toxin</fullName>
    </recommendedName>
</protein>